<feature type="signal peptide" evidence="1">
    <location>
        <begin position="1"/>
        <end position="21"/>
    </location>
</feature>
<accession>A0A2P6SLG0</accession>
<evidence type="ECO:0000313" key="3">
    <source>
        <dbReference type="Proteomes" id="UP000238479"/>
    </source>
</evidence>
<name>A0A2P6SLG0_ROSCH</name>
<proteinExistence type="predicted"/>
<dbReference type="Proteomes" id="UP000238479">
    <property type="component" value="Chromosome 1"/>
</dbReference>
<dbReference type="Gramene" id="PRQ59525">
    <property type="protein sequence ID" value="PRQ59525"/>
    <property type="gene ID" value="RchiOBHm_Chr1g0371161"/>
</dbReference>
<keyword evidence="1" id="KW-0732">Signal</keyword>
<feature type="chain" id="PRO_5015149937" evidence="1">
    <location>
        <begin position="22"/>
        <end position="111"/>
    </location>
</feature>
<gene>
    <name evidence="2" type="ORF">RchiOBHm_Chr1g0371161</name>
</gene>
<sequence>MNNVEVGVLLLLIPGFRPLLAPHWKIWSYGYSFAAFRTAREESETSFVFRMFIISSSFDIQLTPLSFDLDITLPIVFFFSYKTKYTWYYFFCTLFVLWKTFEVSFSKDFGD</sequence>
<evidence type="ECO:0000313" key="2">
    <source>
        <dbReference type="EMBL" id="PRQ59525.1"/>
    </source>
</evidence>
<reference evidence="2 3" key="1">
    <citation type="journal article" date="2018" name="Nat. Genet.">
        <title>The Rosa genome provides new insights in the design of modern roses.</title>
        <authorList>
            <person name="Bendahmane M."/>
        </authorList>
    </citation>
    <scope>NUCLEOTIDE SEQUENCE [LARGE SCALE GENOMIC DNA]</scope>
    <source>
        <strain evidence="3">cv. Old Blush</strain>
    </source>
</reference>
<dbReference type="EMBL" id="PDCK01000039">
    <property type="protein sequence ID" value="PRQ59525.1"/>
    <property type="molecule type" value="Genomic_DNA"/>
</dbReference>
<protein>
    <submittedName>
        <fullName evidence="2">Uncharacterized protein</fullName>
    </submittedName>
</protein>
<comment type="caution">
    <text evidence="2">The sequence shown here is derived from an EMBL/GenBank/DDBJ whole genome shotgun (WGS) entry which is preliminary data.</text>
</comment>
<organism evidence="2 3">
    <name type="scientific">Rosa chinensis</name>
    <name type="common">China rose</name>
    <dbReference type="NCBI Taxonomy" id="74649"/>
    <lineage>
        <taxon>Eukaryota</taxon>
        <taxon>Viridiplantae</taxon>
        <taxon>Streptophyta</taxon>
        <taxon>Embryophyta</taxon>
        <taxon>Tracheophyta</taxon>
        <taxon>Spermatophyta</taxon>
        <taxon>Magnoliopsida</taxon>
        <taxon>eudicotyledons</taxon>
        <taxon>Gunneridae</taxon>
        <taxon>Pentapetalae</taxon>
        <taxon>rosids</taxon>
        <taxon>fabids</taxon>
        <taxon>Rosales</taxon>
        <taxon>Rosaceae</taxon>
        <taxon>Rosoideae</taxon>
        <taxon>Rosoideae incertae sedis</taxon>
        <taxon>Rosa</taxon>
    </lineage>
</organism>
<keyword evidence="3" id="KW-1185">Reference proteome</keyword>
<evidence type="ECO:0000256" key="1">
    <source>
        <dbReference type="SAM" id="SignalP"/>
    </source>
</evidence>
<dbReference type="AlphaFoldDB" id="A0A2P6SLG0"/>